<evidence type="ECO:0000256" key="1">
    <source>
        <dbReference type="SAM" id="MobiDB-lite"/>
    </source>
</evidence>
<dbReference type="PROSITE" id="PS00109">
    <property type="entry name" value="PROTEIN_KINASE_TYR"/>
    <property type="match status" value="1"/>
</dbReference>
<dbReference type="SUPFAM" id="SSF56112">
    <property type="entry name" value="Protein kinase-like (PK-like)"/>
    <property type="match status" value="1"/>
</dbReference>
<feature type="compositionally biased region" description="Polar residues" evidence="1">
    <location>
        <begin position="14"/>
        <end position="37"/>
    </location>
</feature>
<dbReference type="PANTHER" id="PTHR38248:SF2">
    <property type="entry name" value="FUNK1 11"/>
    <property type="match status" value="1"/>
</dbReference>
<evidence type="ECO:0000259" key="2">
    <source>
        <dbReference type="Pfam" id="PF17667"/>
    </source>
</evidence>
<dbReference type="OMA" id="QFMSVSY"/>
<evidence type="ECO:0000313" key="4">
    <source>
        <dbReference type="Proteomes" id="UP000184267"/>
    </source>
</evidence>
<dbReference type="EMBL" id="MNAD01000417">
    <property type="protein sequence ID" value="OJT13253.1"/>
    <property type="molecule type" value="Genomic_DNA"/>
</dbReference>
<dbReference type="Gene3D" id="1.10.510.10">
    <property type="entry name" value="Transferase(Phosphotransferase) domain 1"/>
    <property type="match status" value="1"/>
</dbReference>
<feature type="domain" description="Fungal-type protein kinase" evidence="2">
    <location>
        <begin position="220"/>
        <end position="307"/>
    </location>
</feature>
<accession>A0A1M2W0D6</accession>
<evidence type="ECO:0000313" key="3">
    <source>
        <dbReference type="EMBL" id="OJT13253.1"/>
    </source>
</evidence>
<dbReference type="InterPro" id="IPR040976">
    <property type="entry name" value="Pkinase_fungal"/>
</dbReference>
<dbReference type="Proteomes" id="UP000184267">
    <property type="component" value="Unassembled WGS sequence"/>
</dbReference>
<dbReference type="OrthoDB" id="2749390at2759"/>
<comment type="caution">
    <text evidence="3">The sequence shown here is derived from an EMBL/GenBank/DDBJ whole genome shotgun (WGS) entry which is preliminary data.</text>
</comment>
<dbReference type="AlphaFoldDB" id="A0A1M2W0D6"/>
<protein>
    <recommendedName>
        <fullName evidence="2">Fungal-type protein kinase domain-containing protein</fullName>
    </recommendedName>
</protein>
<dbReference type="InterPro" id="IPR008266">
    <property type="entry name" value="Tyr_kinase_AS"/>
</dbReference>
<feature type="region of interest" description="Disordered" evidence="1">
    <location>
        <begin position="884"/>
        <end position="927"/>
    </location>
</feature>
<feature type="compositionally biased region" description="Basic residues" evidence="1">
    <location>
        <begin position="916"/>
        <end position="927"/>
    </location>
</feature>
<feature type="region of interest" description="Disordered" evidence="1">
    <location>
        <begin position="1"/>
        <end position="37"/>
    </location>
</feature>
<name>A0A1M2W0D6_TRAPU</name>
<dbReference type="Pfam" id="PF17667">
    <property type="entry name" value="Pkinase_fungal"/>
    <property type="match status" value="2"/>
</dbReference>
<feature type="region of interest" description="Disordered" evidence="1">
    <location>
        <begin position="481"/>
        <end position="518"/>
    </location>
</feature>
<sequence length="927" mass="103845">MADVPIRTPASYHSDLQNSPSRLKAKTVNSSHLDTPSKPNAELDRLLEVWDSMDLSVLITLEEFEKNILWPEANRDCDVPRPSQQAIDTMTKGVNEIFFTKDGKRRQIKSEDAFASAVVRLSSDLISQMFTSVHQVPNIINKIGLPGDLRAALSQYSYNATDADMAKVDAALYPTTVAPDDGRPDWTRLRLFIEFKSGGVENDPFDDKSSQSPESWAQSRAKVRGQLLAYASKTFQYQHRTALYSLLINGDEFRGMYWDRSALITTEATNYVEDPGSLLRFLWAFASLTDEQQGIDPTATLLSKDDEHFKLMDLCARANPALDAPFAESADVSLWFSNGQSGAFPDGPTSGTRQKSEQSSQSSEPVFKYVRDWFRDSLIEGWPRYRLLVGKEKREFLVASPNFNASSMFGRGTRGYVAWDVQNHRFVWLKDSWRPFYEGVEPEGNYLEKMVSKPGIKLTVPTVVTHGDVLQQTTFAAEYISEQSQSETSSAEGASDVSTNSKKRAREDDTEEKPEPEASVRPRLFIHYRIAVEEVCLKMGDFTNGKQLVRLILNCVVTHRDAYDHFNLLHRDISTGNLLILPQVVKMSDGSKLVGWRGLLTDWELAKYVPKDNSKQRARQPERTGTWQFMSVSYVRNPSLPVGVADELESFLHVLVYYGVRYLRHTLEGAVTMFIIDYFDTFQVLNGDKTRCSSSKINAVTHGVICVDESVLKFKTEKGSLDHPLNELLQRWLSLFVARYRTISPEDGALAAPKVKDAQTTRRPLPRVQELEAIMGGYLHNSEVLEEVLPIHPIVAAVTANDAVTVAEWAKRAKVLDTHKETEAILRNSLKASEWPLAEDDVVKDQLSKGYNPKRHFAVRKSTMVSGSTLASGYVSAAKRAKLDAGAAGASRSTPATSDTPPILPPEKQPTFIKLSGRRAPRPKPQT</sequence>
<proteinExistence type="predicted"/>
<reference evidence="3 4" key="1">
    <citation type="submission" date="2016-10" db="EMBL/GenBank/DDBJ databases">
        <title>Genome sequence of the basidiomycete white-rot fungus Trametes pubescens.</title>
        <authorList>
            <person name="Makela M.R."/>
            <person name="Granchi Z."/>
            <person name="Peng M."/>
            <person name="De Vries R.P."/>
            <person name="Grigoriev I."/>
            <person name="Riley R."/>
            <person name="Hilden K."/>
        </authorList>
    </citation>
    <scope>NUCLEOTIDE SEQUENCE [LARGE SCALE GENOMIC DNA]</scope>
    <source>
        <strain evidence="3 4">FBCC735</strain>
    </source>
</reference>
<gene>
    <name evidence="3" type="ORF">TRAPUB_10188</name>
</gene>
<feature type="compositionally biased region" description="Low complexity" evidence="1">
    <location>
        <begin position="481"/>
        <end position="495"/>
    </location>
</feature>
<dbReference type="PANTHER" id="PTHR38248">
    <property type="entry name" value="FUNK1 6"/>
    <property type="match status" value="1"/>
</dbReference>
<organism evidence="3 4">
    <name type="scientific">Trametes pubescens</name>
    <name type="common">White-rot fungus</name>
    <dbReference type="NCBI Taxonomy" id="154538"/>
    <lineage>
        <taxon>Eukaryota</taxon>
        <taxon>Fungi</taxon>
        <taxon>Dikarya</taxon>
        <taxon>Basidiomycota</taxon>
        <taxon>Agaricomycotina</taxon>
        <taxon>Agaricomycetes</taxon>
        <taxon>Polyporales</taxon>
        <taxon>Polyporaceae</taxon>
        <taxon>Trametes</taxon>
    </lineage>
</organism>
<dbReference type="InterPro" id="IPR011009">
    <property type="entry name" value="Kinase-like_dom_sf"/>
</dbReference>
<keyword evidence="4" id="KW-1185">Reference proteome</keyword>
<feature type="domain" description="Fungal-type protein kinase" evidence="2">
    <location>
        <begin position="391"/>
        <end position="657"/>
    </location>
</feature>
<dbReference type="GO" id="GO:0004672">
    <property type="term" value="F:protein kinase activity"/>
    <property type="evidence" value="ECO:0007669"/>
    <property type="project" value="InterPro"/>
</dbReference>